<comment type="catalytic activity">
    <reaction evidence="6">
        <text>Endonucleolytic cleavage of RNA, removing 5'-extranucleotides from tRNA precursor.</text>
        <dbReference type="EC" id="3.1.26.5"/>
    </reaction>
</comment>
<dbReference type="EMBL" id="CAFB01000037">
    <property type="protein sequence ID" value="CCD29117.1"/>
    <property type="molecule type" value="Genomic_DNA"/>
</dbReference>
<reference evidence="7 8" key="1">
    <citation type="submission" date="2011-08" db="EMBL/GenBank/DDBJ databases">
        <title>The genome of the obligate endobacterium of an arbuscular mycorrhizal fungus reveals an interphylum network of nutritional interactions.</title>
        <authorList>
            <person name="Ghignone S."/>
            <person name="Salvioli A."/>
            <person name="Anca I."/>
            <person name="Lumini E."/>
            <person name="Ortu G."/>
            <person name="Petiti L."/>
            <person name="Cruveiller S."/>
            <person name="Bianciotto V."/>
            <person name="Piffanelli P."/>
            <person name="Lanfranco L."/>
            <person name="Bonfante P."/>
        </authorList>
    </citation>
    <scope>NUCLEOTIDE SEQUENCE [LARGE SCALE GENOMIC DNA]</scope>
    <source>
        <strain evidence="7 8">BEG34</strain>
    </source>
</reference>
<dbReference type="GO" id="GO:0000049">
    <property type="term" value="F:tRNA binding"/>
    <property type="evidence" value="ECO:0007669"/>
    <property type="project" value="UniProtKB-UniRule"/>
</dbReference>
<gene>
    <name evidence="6 7" type="primary">rnpA</name>
    <name evidence="7" type="ORF">CAGGBEG34_200146</name>
</gene>
<keyword evidence="3 6" id="KW-0255">Endonuclease</keyword>
<accession>G2J8M0</accession>
<dbReference type="HAMAP" id="MF_00227">
    <property type="entry name" value="RNase_P"/>
    <property type="match status" value="1"/>
</dbReference>
<dbReference type="RefSeq" id="WP_006682356.1">
    <property type="nucleotide sequence ID" value="NZ_CAFB01000037.1"/>
</dbReference>
<dbReference type="eggNOG" id="COG0594">
    <property type="taxonomic scope" value="Bacteria"/>
</dbReference>
<sequence length="131" mass="15219">MINERVRAPLPQNARLLKADEFSSAFRLRPWERTAHFVLYGRRTCKAARIGLVVGLKAAPRAVSRALIKRLGREIFRVRRAQLFGWDILLRLYRRLDKQAFRSASSPALKKMCRDEIEILFAAALRRITQT</sequence>
<comment type="function">
    <text evidence="6">RNaseP catalyzes the removal of the 5'-leader sequence from pre-tRNA to produce the mature 5'-terminus. It can also cleave other RNA substrates such as 4.5S RNA. The protein component plays an auxiliary but essential role in vivo by binding to the 5'-leader sequence and broadening the substrate specificity of the ribozyme.</text>
</comment>
<comment type="caution">
    <text evidence="7">The sequence shown here is derived from an EMBL/GenBank/DDBJ whole genome shotgun (WGS) entry which is preliminary data.</text>
</comment>
<dbReference type="GO" id="GO:0004526">
    <property type="term" value="F:ribonuclease P activity"/>
    <property type="evidence" value="ECO:0007669"/>
    <property type="project" value="UniProtKB-UniRule"/>
</dbReference>
<dbReference type="InterPro" id="IPR020568">
    <property type="entry name" value="Ribosomal_Su5_D2-typ_SF"/>
</dbReference>
<dbReference type="AlphaFoldDB" id="G2J8M0"/>
<evidence type="ECO:0000256" key="3">
    <source>
        <dbReference type="ARBA" id="ARBA00022759"/>
    </source>
</evidence>
<evidence type="ECO:0000256" key="1">
    <source>
        <dbReference type="ARBA" id="ARBA00022694"/>
    </source>
</evidence>
<dbReference type="GO" id="GO:0001682">
    <property type="term" value="P:tRNA 5'-leader removal"/>
    <property type="evidence" value="ECO:0007669"/>
    <property type="project" value="UniProtKB-UniRule"/>
</dbReference>
<dbReference type="InterPro" id="IPR000100">
    <property type="entry name" value="RNase_P"/>
</dbReference>
<evidence type="ECO:0000256" key="5">
    <source>
        <dbReference type="ARBA" id="ARBA00022884"/>
    </source>
</evidence>
<dbReference type="PANTHER" id="PTHR33992">
    <property type="entry name" value="RIBONUCLEASE P PROTEIN COMPONENT"/>
    <property type="match status" value="1"/>
</dbReference>
<evidence type="ECO:0000313" key="8">
    <source>
        <dbReference type="Proteomes" id="UP000054051"/>
    </source>
</evidence>
<keyword evidence="5 6" id="KW-0694">RNA-binding</keyword>
<name>G2J8M0_9BURK</name>
<dbReference type="OrthoDB" id="398329at2"/>
<comment type="similarity">
    <text evidence="6">Belongs to the RnpA family.</text>
</comment>
<evidence type="ECO:0000256" key="2">
    <source>
        <dbReference type="ARBA" id="ARBA00022722"/>
    </source>
</evidence>
<keyword evidence="1 6" id="KW-0819">tRNA processing</keyword>
<dbReference type="SUPFAM" id="SSF54211">
    <property type="entry name" value="Ribosomal protein S5 domain 2-like"/>
    <property type="match status" value="1"/>
</dbReference>
<dbReference type="GO" id="GO:0030677">
    <property type="term" value="C:ribonuclease P complex"/>
    <property type="evidence" value="ECO:0007669"/>
    <property type="project" value="TreeGrafter"/>
</dbReference>
<organism evidence="7 8">
    <name type="scientific">Candidatus Glomeribacter gigasporarum BEG34</name>
    <dbReference type="NCBI Taxonomy" id="1070319"/>
    <lineage>
        <taxon>Bacteria</taxon>
        <taxon>Pseudomonadati</taxon>
        <taxon>Pseudomonadota</taxon>
        <taxon>Betaproteobacteria</taxon>
        <taxon>Burkholderiales</taxon>
        <taxon>Burkholderiaceae</taxon>
        <taxon>Candidatus Glomeribacter</taxon>
    </lineage>
</organism>
<dbReference type="PANTHER" id="PTHR33992:SF1">
    <property type="entry name" value="RIBONUCLEASE P PROTEIN COMPONENT"/>
    <property type="match status" value="1"/>
</dbReference>
<dbReference type="Proteomes" id="UP000054051">
    <property type="component" value="Unassembled WGS sequence"/>
</dbReference>
<dbReference type="Pfam" id="PF00825">
    <property type="entry name" value="Ribonuclease_P"/>
    <property type="match status" value="1"/>
</dbReference>
<dbReference type="EC" id="3.1.26.5" evidence="6"/>
<dbReference type="GO" id="GO:0042781">
    <property type="term" value="F:3'-tRNA processing endoribonuclease activity"/>
    <property type="evidence" value="ECO:0007669"/>
    <property type="project" value="TreeGrafter"/>
</dbReference>
<dbReference type="STRING" id="1070319.CAGGBEG34_200146"/>
<proteinExistence type="inferred from homology"/>
<evidence type="ECO:0000256" key="6">
    <source>
        <dbReference type="HAMAP-Rule" id="MF_00227"/>
    </source>
</evidence>
<dbReference type="Gene3D" id="3.30.230.10">
    <property type="match status" value="1"/>
</dbReference>
<keyword evidence="8" id="KW-1185">Reference proteome</keyword>
<keyword evidence="4 6" id="KW-0378">Hydrolase</keyword>
<keyword evidence="2 6" id="KW-0540">Nuclease</keyword>
<protein>
    <recommendedName>
        <fullName evidence="6">Ribonuclease P protein component</fullName>
        <shortName evidence="6">RNase P protein</shortName>
        <shortName evidence="6">RNaseP protein</shortName>
        <ecNumber evidence="6">3.1.26.5</ecNumber>
    </recommendedName>
    <alternativeName>
        <fullName evidence="6">Protein C5</fullName>
    </alternativeName>
</protein>
<evidence type="ECO:0000256" key="4">
    <source>
        <dbReference type="ARBA" id="ARBA00022801"/>
    </source>
</evidence>
<evidence type="ECO:0000313" key="7">
    <source>
        <dbReference type="EMBL" id="CCD29117.1"/>
    </source>
</evidence>
<dbReference type="InterPro" id="IPR014721">
    <property type="entry name" value="Ribsml_uS5_D2-typ_fold_subgr"/>
</dbReference>
<comment type="subunit">
    <text evidence="6">Consists of a catalytic RNA component (M1 or rnpB) and a protein subunit.</text>
</comment>